<feature type="domain" description="ATP-grasp" evidence="5">
    <location>
        <begin position="121"/>
        <end position="324"/>
    </location>
</feature>
<dbReference type="PROSITE" id="PS50975">
    <property type="entry name" value="ATP_GRASP"/>
    <property type="match status" value="1"/>
</dbReference>
<sequence>MMKGIVALVRGGKTFVDQIYASCQALQIELYVISSKTVDDTLISNMSAKASVMKVIEQSELDEDSILGFVETLKKQNKQVLGCISVWENYRTLMSSVNKALSVQDMELEQVELLRDKFQLRQALRQHNLSHVNSRVLTETLFTQLVEEEADAFIKPRCGIASYGAFKLKPETKWQQITAIAEQIQTDVVFSTSFAQKVEFVVEDYIPGIEFCFEIIQHQGRCHVIAIHEKIEVGEQALTTLENVSASPPISLQRSEIESANAWVVSIFDRLQLGNGCYHLEAKFDGKQWEVIEINPRIGGSYINESVEHVSGYSLLELWIRSLLSEDSNDYLSLLKQLSPQSEHFFDRERGAYFRAFFAEPNKTIRKLQFNSDIPTVHQKLLMAAGQITPDANRELFVAQALWSWPVSQSREQIQKQIRRSESALEVEYE</sequence>
<reference evidence="6 7" key="1">
    <citation type="submission" date="2022-10" db="EMBL/GenBank/DDBJ databases">
        <title>Aestuariibacter sp. AA17 isolated from Montipora capitata coral fragment.</title>
        <authorList>
            <person name="Emsley S.A."/>
            <person name="Pfannmuller K.M."/>
            <person name="Loughran R.M."/>
            <person name="Shlafstein M."/>
            <person name="Papke E."/>
            <person name="Saw J.H."/>
            <person name="Ushijima B."/>
            <person name="Videau P."/>
        </authorList>
    </citation>
    <scope>NUCLEOTIDE SEQUENCE [LARGE SCALE GENOMIC DNA]</scope>
    <source>
        <strain evidence="6 7">AA17</strain>
    </source>
</reference>
<keyword evidence="3 4" id="KW-0067">ATP-binding</keyword>
<gene>
    <name evidence="6" type="ORF">OE749_07075</name>
</gene>
<name>A0ABT3A843_9ALTE</name>
<accession>A0ABT3A843</accession>
<dbReference type="Proteomes" id="UP001652504">
    <property type="component" value="Unassembled WGS sequence"/>
</dbReference>
<dbReference type="Gene3D" id="3.30.470.20">
    <property type="entry name" value="ATP-grasp fold, B domain"/>
    <property type="match status" value="1"/>
</dbReference>
<dbReference type="Pfam" id="PF13535">
    <property type="entry name" value="ATP-grasp_4"/>
    <property type="match status" value="1"/>
</dbReference>
<evidence type="ECO:0000313" key="6">
    <source>
        <dbReference type="EMBL" id="MCV2884452.1"/>
    </source>
</evidence>
<dbReference type="RefSeq" id="WP_263711717.1">
    <property type="nucleotide sequence ID" value="NZ_JAOWKX010000003.1"/>
</dbReference>
<dbReference type="PANTHER" id="PTHR43585:SF2">
    <property type="entry name" value="ATP-GRASP ENZYME FSQD"/>
    <property type="match status" value="1"/>
</dbReference>
<comment type="caution">
    <text evidence="6">The sequence shown here is derived from an EMBL/GenBank/DDBJ whole genome shotgun (WGS) entry which is preliminary data.</text>
</comment>
<dbReference type="InterPro" id="IPR011761">
    <property type="entry name" value="ATP-grasp"/>
</dbReference>
<evidence type="ECO:0000256" key="2">
    <source>
        <dbReference type="ARBA" id="ARBA00022741"/>
    </source>
</evidence>
<keyword evidence="1" id="KW-0436">Ligase</keyword>
<evidence type="ECO:0000256" key="4">
    <source>
        <dbReference type="PROSITE-ProRule" id="PRU00409"/>
    </source>
</evidence>
<dbReference type="InterPro" id="IPR052032">
    <property type="entry name" value="ATP-dep_AA_Ligase"/>
</dbReference>
<dbReference type="PANTHER" id="PTHR43585">
    <property type="entry name" value="FUMIPYRROLE BIOSYNTHESIS PROTEIN C"/>
    <property type="match status" value="1"/>
</dbReference>
<keyword evidence="2 4" id="KW-0547">Nucleotide-binding</keyword>
<dbReference type="SUPFAM" id="SSF56059">
    <property type="entry name" value="Glutathione synthetase ATP-binding domain-like"/>
    <property type="match status" value="1"/>
</dbReference>
<organism evidence="6 7">
    <name type="scientific">Fluctibacter corallii</name>
    <dbReference type="NCBI Taxonomy" id="2984329"/>
    <lineage>
        <taxon>Bacteria</taxon>
        <taxon>Pseudomonadati</taxon>
        <taxon>Pseudomonadota</taxon>
        <taxon>Gammaproteobacteria</taxon>
        <taxon>Alteromonadales</taxon>
        <taxon>Alteromonadaceae</taxon>
        <taxon>Fluctibacter</taxon>
    </lineage>
</organism>
<evidence type="ECO:0000256" key="1">
    <source>
        <dbReference type="ARBA" id="ARBA00022598"/>
    </source>
</evidence>
<proteinExistence type="predicted"/>
<keyword evidence="7" id="KW-1185">Reference proteome</keyword>
<dbReference type="EMBL" id="JAOWKX010000003">
    <property type="protein sequence ID" value="MCV2884452.1"/>
    <property type="molecule type" value="Genomic_DNA"/>
</dbReference>
<evidence type="ECO:0000256" key="3">
    <source>
        <dbReference type="ARBA" id="ARBA00022840"/>
    </source>
</evidence>
<evidence type="ECO:0000259" key="5">
    <source>
        <dbReference type="PROSITE" id="PS50975"/>
    </source>
</evidence>
<protein>
    <submittedName>
        <fullName evidence="6">ATP-grasp domain-containing protein</fullName>
    </submittedName>
</protein>
<evidence type="ECO:0000313" key="7">
    <source>
        <dbReference type="Proteomes" id="UP001652504"/>
    </source>
</evidence>